<gene>
    <name evidence="1" type="ORF">GLAREA_08778</name>
</gene>
<keyword evidence="2" id="KW-1185">Reference proteome</keyword>
<sequence>MCVFKRFVFKCNHNSWGKEARPCQKQRDFRASGKGDQCIESIAHPLHTITLPQKCDYCVQVEAERTKQKQHQDEIILKIRDTLAGAKAQLKKWENNEPSKELTTTVSKADLKGVIIDNNDVEIEKDEAWDGVA</sequence>
<protein>
    <submittedName>
        <fullName evidence="1">Uncharacterized protein</fullName>
    </submittedName>
</protein>
<dbReference type="AlphaFoldDB" id="S3DFU1"/>
<dbReference type="KEGG" id="glz:GLAREA_08778"/>
<name>S3DFU1_GLAL2</name>
<reference evidence="1 2" key="1">
    <citation type="journal article" date="2013" name="BMC Genomics">
        <title>Genomics-driven discovery of the pneumocandin biosynthetic gene cluster in the fungus Glarea lozoyensis.</title>
        <authorList>
            <person name="Chen L."/>
            <person name="Yue Q."/>
            <person name="Zhang X."/>
            <person name="Xiang M."/>
            <person name="Wang C."/>
            <person name="Li S."/>
            <person name="Che Y."/>
            <person name="Ortiz-Lopez F.J."/>
            <person name="Bills G.F."/>
            <person name="Liu X."/>
            <person name="An Z."/>
        </authorList>
    </citation>
    <scope>NUCLEOTIDE SEQUENCE [LARGE SCALE GENOMIC DNA]</scope>
    <source>
        <strain evidence="2">ATCC 20868 / MF5171</strain>
    </source>
</reference>
<organism evidence="1 2">
    <name type="scientific">Glarea lozoyensis (strain ATCC 20868 / MF5171)</name>
    <dbReference type="NCBI Taxonomy" id="1116229"/>
    <lineage>
        <taxon>Eukaryota</taxon>
        <taxon>Fungi</taxon>
        <taxon>Dikarya</taxon>
        <taxon>Ascomycota</taxon>
        <taxon>Pezizomycotina</taxon>
        <taxon>Leotiomycetes</taxon>
        <taxon>Helotiales</taxon>
        <taxon>Helotiaceae</taxon>
        <taxon>Glarea</taxon>
    </lineage>
</organism>
<dbReference type="RefSeq" id="XP_008075930.1">
    <property type="nucleotide sequence ID" value="XM_008077739.1"/>
</dbReference>
<proteinExistence type="predicted"/>
<evidence type="ECO:0000313" key="1">
    <source>
        <dbReference type="EMBL" id="EPE36615.1"/>
    </source>
</evidence>
<evidence type="ECO:0000313" key="2">
    <source>
        <dbReference type="Proteomes" id="UP000016922"/>
    </source>
</evidence>
<accession>S3DFU1</accession>
<dbReference type="Proteomes" id="UP000016922">
    <property type="component" value="Unassembled WGS sequence"/>
</dbReference>
<dbReference type="HOGENOM" id="CLU_2072793_0_0_1"/>
<dbReference type="EMBL" id="KE145352">
    <property type="protein sequence ID" value="EPE36615.1"/>
    <property type="molecule type" value="Genomic_DNA"/>
</dbReference>
<dbReference type="OMA" id="QCIESIA"/>
<dbReference type="GeneID" id="19467826"/>